<dbReference type="EMBL" id="CAJNOC010005877">
    <property type="protein sequence ID" value="CAF1064463.1"/>
    <property type="molecule type" value="Genomic_DNA"/>
</dbReference>
<sequence length="94" mass="10807">MNDFIGLAAMITINNFDKECLVIGFEKMVGPHNAENIKKMIELIVNSYDFDRSKIKGIVCDEGSSLLRIFKQFDTNEDISYDFDNEDESDNDEE</sequence>
<dbReference type="AlphaFoldDB" id="A0A814LFX7"/>
<dbReference type="OrthoDB" id="1607513at2759"/>
<protein>
    <recommendedName>
        <fullName evidence="3">DUF4371 domain-containing protein</fullName>
    </recommendedName>
</protein>
<comment type="caution">
    <text evidence="1">The sequence shown here is derived from an EMBL/GenBank/DDBJ whole genome shotgun (WGS) entry which is preliminary data.</text>
</comment>
<name>A0A814LFX7_9BILA</name>
<gene>
    <name evidence="1" type="ORF">OXX778_LOCUS19433</name>
</gene>
<reference evidence="1" key="1">
    <citation type="submission" date="2021-02" db="EMBL/GenBank/DDBJ databases">
        <authorList>
            <person name="Nowell W R."/>
        </authorList>
    </citation>
    <scope>NUCLEOTIDE SEQUENCE</scope>
    <source>
        <strain evidence="1">Ploen Becks lab</strain>
    </source>
</reference>
<accession>A0A814LFX7</accession>
<evidence type="ECO:0000313" key="2">
    <source>
        <dbReference type="Proteomes" id="UP000663879"/>
    </source>
</evidence>
<organism evidence="1 2">
    <name type="scientific">Brachionus calyciflorus</name>
    <dbReference type="NCBI Taxonomy" id="104777"/>
    <lineage>
        <taxon>Eukaryota</taxon>
        <taxon>Metazoa</taxon>
        <taxon>Spiralia</taxon>
        <taxon>Gnathifera</taxon>
        <taxon>Rotifera</taxon>
        <taxon>Eurotatoria</taxon>
        <taxon>Monogononta</taxon>
        <taxon>Pseudotrocha</taxon>
        <taxon>Ploima</taxon>
        <taxon>Brachionidae</taxon>
        <taxon>Brachionus</taxon>
    </lineage>
</organism>
<evidence type="ECO:0000313" key="1">
    <source>
        <dbReference type="EMBL" id="CAF1064463.1"/>
    </source>
</evidence>
<dbReference type="Proteomes" id="UP000663879">
    <property type="component" value="Unassembled WGS sequence"/>
</dbReference>
<keyword evidence="2" id="KW-1185">Reference proteome</keyword>
<evidence type="ECO:0008006" key="3">
    <source>
        <dbReference type="Google" id="ProtNLM"/>
    </source>
</evidence>
<proteinExistence type="predicted"/>
<feature type="non-terminal residue" evidence="1">
    <location>
        <position position="1"/>
    </location>
</feature>